<feature type="chain" id="PRO_5020911549" description="Gram-positive cocci surface proteins LPxTG domain-containing protein" evidence="3">
    <location>
        <begin position="22"/>
        <end position="190"/>
    </location>
</feature>
<dbReference type="AlphaFoldDB" id="A0A4V2XNJ7"/>
<evidence type="ECO:0008006" key="6">
    <source>
        <dbReference type="Google" id="ProtNLM"/>
    </source>
</evidence>
<feature type="signal peptide" evidence="3">
    <location>
        <begin position="1"/>
        <end position="21"/>
    </location>
</feature>
<evidence type="ECO:0000256" key="3">
    <source>
        <dbReference type="SAM" id="SignalP"/>
    </source>
</evidence>
<accession>A0A4V2XNJ7</accession>
<dbReference type="EMBL" id="SMJW01000023">
    <property type="protein sequence ID" value="TDC18096.1"/>
    <property type="molecule type" value="Genomic_DNA"/>
</dbReference>
<gene>
    <name evidence="4" type="ORF">E1284_07180</name>
</gene>
<proteinExistence type="predicted"/>
<dbReference type="Proteomes" id="UP000295431">
    <property type="component" value="Unassembled WGS sequence"/>
</dbReference>
<evidence type="ECO:0000313" key="4">
    <source>
        <dbReference type="EMBL" id="TDC18096.1"/>
    </source>
</evidence>
<keyword evidence="3" id="KW-0732">Signal</keyword>
<comment type="caution">
    <text evidence="4">The sequence shown here is derived from an EMBL/GenBank/DDBJ whole genome shotgun (WGS) entry which is preliminary data.</text>
</comment>
<keyword evidence="2" id="KW-0472">Membrane</keyword>
<evidence type="ECO:0000313" key="5">
    <source>
        <dbReference type="Proteomes" id="UP000295431"/>
    </source>
</evidence>
<keyword evidence="2" id="KW-0812">Transmembrane</keyword>
<feature type="transmembrane region" description="Helical" evidence="2">
    <location>
        <begin position="161"/>
        <end position="182"/>
    </location>
</feature>
<reference evidence="4 5" key="1">
    <citation type="submission" date="2019-03" db="EMBL/GenBank/DDBJ databases">
        <title>Draft genome sequences of novel Actinobacteria.</title>
        <authorList>
            <person name="Sahin N."/>
            <person name="Ay H."/>
            <person name="Saygin H."/>
        </authorList>
    </citation>
    <scope>NUCLEOTIDE SEQUENCE [LARGE SCALE GENOMIC DNA]</scope>
    <source>
        <strain evidence="4 5">DSM 45347</strain>
    </source>
</reference>
<keyword evidence="5" id="KW-1185">Reference proteome</keyword>
<name>A0A4V2XNJ7_9ACTN</name>
<dbReference type="RefSeq" id="WP_131938204.1">
    <property type="nucleotide sequence ID" value="NZ_BAAAMX010000005.1"/>
</dbReference>
<sequence>MRLGKAAVFGLVLGGMTFGLAAPALAEGGDVVVQPGQARPGDKITVVGKKCAVDGEAGSLAFVGGAVPLNGAEEVDGRAGLATIKPDTSPGDYTVQVRCGTHRSIGYLKVLDAKTPPKTHQPAPRRTPAGSARPTPLGSAHPTPSGGAKTGFGGGSGGANLVLLAGGGVLMAGAVGAGGLAARRRSGSDS</sequence>
<feature type="region of interest" description="Disordered" evidence="1">
    <location>
        <begin position="111"/>
        <end position="153"/>
    </location>
</feature>
<keyword evidence="2" id="KW-1133">Transmembrane helix</keyword>
<evidence type="ECO:0000256" key="1">
    <source>
        <dbReference type="SAM" id="MobiDB-lite"/>
    </source>
</evidence>
<protein>
    <recommendedName>
        <fullName evidence="6">Gram-positive cocci surface proteins LPxTG domain-containing protein</fullName>
    </recommendedName>
</protein>
<organism evidence="4 5">
    <name type="scientific">Actinomadura bangladeshensis</name>
    <dbReference type="NCBI Taxonomy" id="453573"/>
    <lineage>
        <taxon>Bacteria</taxon>
        <taxon>Bacillati</taxon>
        <taxon>Actinomycetota</taxon>
        <taxon>Actinomycetes</taxon>
        <taxon>Streptosporangiales</taxon>
        <taxon>Thermomonosporaceae</taxon>
        <taxon>Actinomadura</taxon>
    </lineage>
</organism>
<evidence type="ECO:0000256" key="2">
    <source>
        <dbReference type="SAM" id="Phobius"/>
    </source>
</evidence>
<dbReference type="OrthoDB" id="3480624at2"/>